<dbReference type="AlphaFoldDB" id="A0A0R2CPS8"/>
<accession>A0A0R2CPS8</accession>
<proteinExistence type="predicted"/>
<keyword evidence="2" id="KW-1185">Reference proteome</keyword>
<evidence type="ECO:0000313" key="1">
    <source>
        <dbReference type="EMBL" id="KRM93242.1"/>
    </source>
</evidence>
<gene>
    <name evidence="1" type="ORF">FC56_GL000907</name>
</gene>
<evidence type="ECO:0000313" key="2">
    <source>
        <dbReference type="Proteomes" id="UP000051256"/>
    </source>
</evidence>
<organism evidence="1 2">
    <name type="scientific">Lentilactobacillus senioris DSM 24302 = JCM 17472</name>
    <dbReference type="NCBI Taxonomy" id="1423802"/>
    <lineage>
        <taxon>Bacteria</taxon>
        <taxon>Bacillati</taxon>
        <taxon>Bacillota</taxon>
        <taxon>Bacilli</taxon>
        <taxon>Lactobacillales</taxon>
        <taxon>Lactobacillaceae</taxon>
        <taxon>Lentilactobacillus</taxon>
    </lineage>
</organism>
<reference evidence="1 2" key="1">
    <citation type="journal article" date="2015" name="Genome Announc.">
        <title>Expanding the biotechnology potential of lactobacilli through comparative genomics of 213 strains and associated genera.</title>
        <authorList>
            <person name="Sun Z."/>
            <person name="Harris H.M."/>
            <person name="McCann A."/>
            <person name="Guo C."/>
            <person name="Argimon S."/>
            <person name="Zhang W."/>
            <person name="Yang X."/>
            <person name="Jeffery I.B."/>
            <person name="Cooney J.C."/>
            <person name="Kagawa T.F."/>
            <person name="Liu W."/>
            <person name="Song Y."/>
            <person name="Salvetti E."/>
            <person name="Wrobel A."/>
            <person name="Rasinkangas P."/>
            <person name="Parkhill J."/>
            <person name="Rea M.C."/>
            <person name="O'Sullivan O."/>
            <person name="Ritari J."/>
            <person name="Douillard F.P."/>
            <person name="Paul Ross R."/>
            <person name="Yang R."/>
            <person name="Briner A.E."/>
            <person name="Felis G.E."/>
            <person name="de Vos W.M."/>
            <person name="Barrangou R."/>
            <person name="Klaenhammer T.R."/>
            <person name="Caufield P.W."/>
            <person name="Cui Y."/>
            <person name="Zhang H."/>
            <person name="O'Toole P.W."/>
        </authorList>
    </citation>
    <scope>NUCLEOTIDE SEQUENCE [LARGE SCALE GENOMIC DNA]</scope>
    <source>
        <strain evidence="1 2">DSM 24302</strain>
    </source>
</reference>
<dbReference type="STRING" id="1423802.FC56_GL000907"/>
<dbReference type="NCBIfam" id="NF040507">
    <property type="entry name" value="LBP_cg2779_fam"/>
    <property type="match status" value="1"/>
</dbReference>
<dbReference type="EMBL" id="AYZR01000009">
    <property type="protein sequence ID" value="KRM93242.1"/>
    <property type="molecule type" value="Genomic_DNA"/>
</dbReference>
<dbReference type="Proteomes" id="UP000051256">
    <property type="component" value="Unassembled WGS sequence"/>
</dbReference>
<dbReference type="PATRIC" id="fig|1423802.4.peg.920"/>
<name>A0A0R2CPS8_9LACO</name>
<dbReference type="InterPro" id="IPR059218">
    <property type="entry name" value="LBP_cg2779-like"/>
</dbReference>
<evidence type="ECO:0008006" key="3">
    <source>
        <dbReference type="Google" id="ProtNLM"/>
    </source>
</evidence>
<sequence>MLIIGGNNMSDHFSTLAEEIIDFQKKHELADTQLAFNLHMSVERLHDIKSMEVKPTAEETANITSYVR</sequence>
<comment type="caution">
    <text evidence="1">The sequence shown here is derived from an EMBL/GenBank/DDBJ whole genome shotgun (WGS) entry which is preliminary data.</text>
</comment>
<protein>
    <recommendedName>
        <fullName evidence="3">HTH cro/C1-type domain-containing protein</fullName>
    </recommendedName>
</protein>